<organism evidence="2">
    <name type="scientific">Tanacetum cinerariifolium</name>
    <name type="common">Dalmatian daisy</name>
    <name type="synonym">Chrysanthemum cinerariifolium</name>
    <dbReference type="NCBI Taxonomy" id="118510"/>
    <lineage>
        <taxon>Eukaryota</taxon>
        <taxon>Viridiplantae</taxon>
        <taxon>Streptophyta</taxon>
        <taxon>Embryophyta</taxon>
        <taxon>Tracheophyta</taxon>
        <taxon>Spermatophyta</taxon>
        <taxon>Magnoliopsida</taxon>
        <taxon>eudicotyledons</taxon>
        <taxon>Gunneridae</taxon>
        <taxon>Pentapetalae</taxon>
        <taxon>asterids</taxon>
        <taxon>campanulids</taxon>
        <taxon>Asterales</taxon>
        <taxon>Asteraceae</taxon>
        <taxon>Asteroideae</taxon>
        <taxon>Anthemideae</taxon>
        <taxon>Anthemidinae</taxon>
        <taxon>Tanacetum</taxon>
    </lineage>
</organism>
<feature type="non-terminal residue" evidence="2">
    <location>
        <position position="81"/>
    </location>
</feature>
<gene>
    <name evidence="2" type="ORF">Tci_931980</name>
</gene>
<evidence type="ECO:0000313" key="2">
    <source>
        <dbReference type="EMBL" id="GFD60011.1"/>
    </source>
</evidence>
<sequence length="81" mass="8207">PGHTGREGAAGAAFDGQRRQGHQVHGQCRSGPAAAVHRNTGTAECGAGAGGCGDEQQRFPTIAGHAIRRLAGVAQRPVRQG</sequence>
<feature type="non-terminal residue" evidence="2">
    <location>
        <position position="1"/>
    </location>
</feature>
<proteinExistence type="predicted"/>
<reference evidence="2" key="1">
    <citation type="journal article" date="2019" name="Sci. Rep.">
        <title>Draft genome of Tanacetum cinerariifolium, the natural source of mosquito coil.</title>
        <authorList>
            <person name="Yamashiro T."/>
            <person name="Shiraishi A."/>
            <person name="Satake H."/>
            <person name="Nakayama K."/>
        </authorList>
    </citation>
    <scope>NUCLEOTIDE SEQUENCE</scope>
</reference>
<feature type="region of interest" description="Disordered" evidence="1">
    <location>
        <begin position="1"/>
        <end position="53"/>
    </location>
</feature>
<name>A0A699XSW6_TANCI</name>
<protein>
    <submittedName>
        <fullName evidence="2">Uncharacterized protein</fullName>
    </submittedName>
</protein>
<accession>A0A699XSW6</accession>
<dbReference type="EMBL" id="BKCJ011872307">
    <property type="protein sequence ID" value="GFD60011.1"/>
    <property type="molecule type" value="Genomic_DNA"/>
</dbReference>
<evidence type="ECO:0000256" key="1">
    <source>
        <dbReference type="SAM" id="MobiDB-lite"/>
    </source>
</evidence>
<dbReference type="AlphaFoldDB" id="A0A699XSW6"/>
<comment type="caution">
    <text evidence="2">The sequence shown here is derived from an EMBL/GenBank/DDBJ whole genome shotgun (WGS) entry which is preliminary data.</text>
</comment>